<dbReference type="PROSITE" id="PS50109">
    <property type="entry name" value="HIS_KIN"/>
    <property type="match status" value="1"/>
</dbReference>
<dbReference type="Pfam" id="PF02518">
    <property type="entry name" value="HATPase_c"/>
    <property type="match status" value="1"/>
</dbReference>
<feature type="domain" description="PAC" evidence="19">
    <location>
        <begin position="705"/>
        <end position="755"/>
    </location>
</feature>
<dbReference type="Pfam" id="PF00072">
    <property type="entry name" value="Response_reg"/>
    <property type="match status" value="1"/>
</dbReference>
<dbReference type="Gene3D" id="1.10.287.130">
    <property type="match status" value="1"/>
</dbReference>
<evidence type="ECO:0000256" key="9">
    <source>
        <dbReference type="ARBA" id="ARBA00022777"/>
    </source>
</evidence>
<evidence type="ECO:0000256" key="11">
    <source>
        <dbReference type="ARBA" id="ARBA00022989"/>
    </source>
</evidence>
<evidence type="ECO:0000256" key="14">
    <source>
        <dbReference type="PROSITE-ProRule" id="PRU00169"/>
    </source>
</evidence>
<dbReference type="InterPro" id="IPR029151">
    <property type="entry name" value="Sensor-like_sf"/>
</dbReference>
<dbReference type="SUPFAM" id="SSF55874">
    <property type="entry name" value="ATPase domain of HSP90 chaperone/DNA topoisomerase II/histidine kinase"/>
    <property type="match status" value="1"/>
</dbReference>
<keyword evidence="10" id="KW-0067">ATP-binding</keyword>
<dbReference type="SMART" id="SM00448">
    <property type="entry name" value="REC"/>
    <property type="match status" value="1"/>
</dbReference>
<evidence type="ECO:0000259" key="17">
    <source>
        <dbReference type="PROSITE" id="PS50110"/>
    </source>
</evidence>
<dbReference type="Gene3D" id="3.40.50.2300">
    <property type="match status" value="1"/>
</dbReference>
<dbReference type="EC" id="2.7.13.3" evidence="3"/>
<evidence type="ECO:0000259" key="18">
    <source>
        <dbReference type="PROSITE" id="PS50112"/>
    </source>
</evidence>
<keyword evidence="9" id="KW-0418">Kinase</keyword>
<evidence type="ECO:0000313" key="21">
    <source>
        <dbReference type="Proteomes" id="UP000184076"/>
    </source>
</evidence>
<dbReference type="InterPro" id="IPR003661">
    <property type="entry name" value="HisK_dim/P_dom"/>
</dbReference>
<dbReference type="InterPro" id="IPR033479">
    <property type="entry name" value="dCache_1"/>
</dbReference>
<dbReference type="InterPro" id="IPR001610">
    <property type="entry name" value="PAC"/>
</dbReference>
<dbReference type="PANTHER" id="PTHR43065">
    <property type="entry name" value="SENSOR HISTIDINE KINASE"/>
    <property type="match status" value="1"/>
</dbReference>
<dbReference type="Gene3D" id="3.30.565.10">
    <property type="entry name" value="Histidine kinase-like ATPase, C-terminal domain"/>
    <property type="match status" value="1"/>
</dbReference>
<keyword evidence="13 15" id="KW-0472">Membrane</keyword>
<dbReference type="Pfam" id="PF13426">
    <property type="entry name" value="PAS_9"/>
    <property type="match status" value="1"/>
</dbReference>
<keyword evidence="4" id="KW-1003">Cell membrane</keyword>
<evidence type="ECO:0000259" key="19">
    <source>
        <dbReference type="PROSITE" id="PS50113"/>
    </source>
</evidence>
<evidence type="ECO:0000256" key="13">
    <source>
        <dbReference type="ARBA" id="ARBA00023136"/>
    </source>
</evidence>
<keyword evidence="21" id="KW-1185">Reference proteome</keyword>
<evidence type="ECO:0000256" key="10">
    <source>
        <dbReference type="ARBA" id="ARBA00022840"/>
    </source>
</evidence>
<dbReference type="RefSeq" id="WP_073041170.1">
    <property type="nucleotide sequence ID" value="NZ_FQVB01000038.1"/>
</dbReference>
<dbReference type="CDD" id="cd00130">
    <property type="entry name" value="PAS"/>
    <property type="match status" value="3"/>
</dbReference>
<evidence type="ECO:0000256" key="7">
    <source>
        <dbReference type="ARBA" id="ARBA00022692"/>
    </source>
</evidence>
<dbReference type="SUPFAM" id="SSF55785">
    <property type="entry name" value="PYP-like sensor domain (PAS domain)"/>
    <property type="match status" value="3"/>
</dbReference>
<dbReference type="CDD" id="cd12914">
    <property type="entry name" value="PDC1_DGC_like"/>
    <property type="match status" value="1"/>
</dbReference>
<name>A0A1M5GKV0_9BACT</name>
<feature type="domain" description="PAS" evidence="18">
    <location>
        <begin position="503"/>
        <end position="573"/>
    </location>
</feature>
<proteinExistence type="predicted"/>
<dbReference type="InterPro" id="IPR000700">
    <property type="entry name" value="PAS-assoc_C"/>
</dbReference>
<dbReference type="AlphaFoldDB" id="A0A1M5GKV0"/>
<sequence length="1144" mass="128026">MTLKQQTSLLLAGVVSIIVGVSSILYLIFLERTLLRSIQGGLYSTAEACVHHVSQFLVSAVQNVTFMAQALPVQEMAPREVPQVERALRDFTDTFAFFDNGMFVLDARGRLWADYPAHRDLRGRDFSHRHYFKKCMAEKKTIIGVPYRSQRTGEPVLTIAAPLRDAQGGILGMLGCSVRLLAPHAFGHLRTLAVEGGGHVVLWTAAGLRIIHPDRKMVLGYEDMESIGRILKMVDGGRSFEEIRMGGDEEVWMVTARRVPETGWILAVLVPRQKALSPLGYVRAAAAAGMSLAVLLAALIGIVFVRRIVEPLRVLQAQAEALTPNEDDLFSAAEACRTSPPELSAPWGRRGGAEEIRAMWKAFQAMSRGLSAALSKWHETARDWERTFDATHEAILVVDENGVVERANRAAESLFHGRRTRLIGSPWREVFLELAGKSAESFDPPSSDPFCLSRKDFYSPALEKHLEVTSRPLSDPEGPEAGSVVVIRDVTQQRRYEEELRASEEKYRLLVEHQTDLVVKVDRDGRFLFVSPSYCDLFGKKEEELLGQSFVPLVHEEDREKTLKEMQKLFRPPHTCYVEQRAMTRHGWRWLAWADMAVLDADGRVEAIVGVGRDITARREAELALAESEQRYRSLVENTLDGFFMADMETGRLIFHNDRILEIFGADNSGLADLNIWRLIHPEDRPRAMEALERRKQGLVSPNAPPNTYRMRRQDGRYFLAEVSPSLVMHQGRWVLQGVLRDITERKNLEQRLMHAQKLEAIGVLAGGIAHDFNNLLQTIHGFSELLLMRCGDDDRVRKSAERIRQAARRGADLTQGLLTFSRRMETHPRPTDLNREVRSLQGILERTLPKTIRIRANLAPELPPALIDPTQMEQVIMNLAINAKDAMPEGGELGIETAVEEIQETEGEGAEDFLKPGIYIRLSVWDTGCGMDPETCQHIFEPFFTTKGVGEGTGLGLAMVYGIVRNHRGHIRCSSKPGKGTRFEILLPTAREFQEGDEAGAFGVDLPGGRETILIVDDELPILELAENALREKGYHVLKALDGASALEVLERERDKISLIVLDLLMPTLGGDACLEELRRRGVSCPVVIASGAGVHPARKERLERRCQAFIKKPYDLGEFLTTVRRVLDGGKAAPSQPERDEA</sequence>
<evidence type="ECO:0000256" key="4">
    <source>
        <dbReference type="ARBA" id="ARBA00022475"/>
    </source>
</evidence>
<evidence type="ECO:0000256" key="6">
    <source>
        <dbReference type="ARBA" id="ARBA00022679"/>
    </source>
</evidence>
<dbReference type="SUPFAM" id="SSF47384">
    <property type="entry name" value="Homodimeric domain of signal transducing histidine kinase"/>
    <property type="match status" value="1"/>
</dbReference>
<dbReference type="SUPFAM" id="SSF52172">
    <property type="entry name" value="CheY-like"/>
    <property type="match status" value="1"/>
</dbReference>
<gene>
    <name evidence="20" type="ORF">SAMN02745206_03157</name>
</gene>
<dbReference type="InterPro" id="IPR001789">
    <property type="entry name" value="Sig_transdc_resp-reg_receiver"/>
</dbReference>
<evidence type="ECO:0000256" key="1">
    <source>
        <dbReference type="ARBA" id="ARBA00000085"/>
    </source>
</evidence>
<dbReference type="InterPro" id="IPR013656">
    <property type="entry name" value="PAS_4"/>
</dbReference>
<dbReference type="EMBL" id="FQVB01000038">
    <property type="protein sequence ID" value="SHG04364.1"/>
    <property type="molecule type" value="Genomic_DNA"/>
</dbReference>
<evidence type="ECO:0000256" key="8">
    <source>
        <dbReference type="ARBA" id="ARBA00022741"/>
    </source>
</evidence>
<dbReference type="OrthoDB" id="9806821at2"/>
<protein>
    <recommendedName>
        <fullName evidence="3">histidine kinase</fullName>
        <ecNumber evidence="3">2.7.13.3</ecNumber>
    </recommendedName>
</protein>
<keyword evidence="5 14" id="KW-0597">Phosphoprotein</keyword>
<dbReference type="Gene3D" id="6.10.340.10">
    <property type="match status" value="1"/>
</dbReference>
<dbReference type="InterPro" id="IPR035965">
    <property type="entry name" value="PAS-like_dom_sf"/>
</dbReference>
<keyword evidence="11 15" id="KW-1133">Transmembrane helix</keyword>
<dbReference type="NCBIfam" id="TIGR00229">
    <property type="entry name" value="sensory_box"/>
    <property type="match status" value="3"/>
</dbReference>
<dbReference type="InterPro" id="IPR005467">
    <property type="entry name" value="His_kinase_dom"/>
</dbReference>
<dbReference type="STRING" id="1121391.SAMN02745206_03157"/>
<dbReference type="PRINTS" id="PR00344">
    <property type="entry name" value="BCTRLSENSOR"/>
</dbReference>
<dbReference type="InterPro" id="IPR000014">
    <property type="entry name" value="PAS"/>
</dbReference>
<dbReference type="Pfam" id="PF08448">
    <property type="entry name" value="PAS_4"/>
    <property type="match status" value="2"/>
</dbReference>
<dbReference type="Gene3D" id="3.30.450.20">
    <property type="entry name" value="PAS domain"/>
    <property type="match status" value="4"/>
</dbReference>
<reference evidence="21" key="1">
    <citation type="submission" date="2016-11" db="EMBL/GenBank/DDBJ databases">
        <authorList>
            <person name="Varghese N."/>
            <person name="Submissions S."/>
        </authorList>
    </citation>
    <scope>NUCLEOTIDE SEQUENCE [LARGE SCALE GENOMIC DNA]</scope>
    <source>
        <strain evidence="21">DSM 9756</strain>
    </source>
</reference>
<dbReference type="SMART" id="SM00091">
    <property type="entry name" value="PAS"/>
    <property type="match status" value="3"/>
</dbReference>
<dbReference type="Proteomes" id="UP000184076">
    <property type="component" value="Unassembled WGS sequence"/>
</dbReference>
<evidence type="ECO:0000256" key="5">
    <source>
        <dbReference type="ARBA" id="ARBA00022553"/>
    </source>
</evidence>
<dbReference type="InterPro" id="IPR003594">
    <property type="entry name" value="HATPase_dom"/>
</dbReference>
<dbReference type="InterPro" id="IPR036890">
    <property type="entry name" value="HATPase_C_sf"/>
</dbReference>
<evidence type="ECO:0000256" key="2">
    <source>
        <dbReference type="ARBA" id="ARBA00004651"/>
    </source>
</evidence>
<feature type="transmembrane region" description="Helical" evidence="15">
    <location>
        <begin position="6"/>
        <end position="29"/>
    </location>
</feature>
<dbReference type="SMART" id="SM00086">
    <property type="entry name" value="PAC"/>
    <property type="match status" value="2"/>
</dbReference>
<evidence type="ECO:0000259" key="16">
    <source>
        <dbReference type="PROSITE" id="PS50109"/>
    </source>
</evidence>
<feature type="domain" description="PAC" evidence="19">
    <location>
        <begin position="576"/>
        <end position="627"/>
    </location>
</feature>
<evidence type="ECO:0000256" key="3">
    <source>
        <dbReference type="ARBA" id="ARBA00012438"/>
    </source>
</evidence>
<organism evidence="20 21">
    <name type="scientific">Desulfacinum infernum DSM 9756</name>
    <dbReference type="NCBI Taxonomy" id="1121391"/>
    <lineage>
        <taxon>Bacteria</taxon>
        <taxon>Pseudomonadati</taxon>
        <taxon>Thermodesulfobacteriota</taxon>
        <taxon>Syntrophobacteria</taxon>
        <taxon>Syntrophobacterales</taxon>
        <taxon>Syntrophobacteraceae</taxon>
        <taxon>Desulfacinum</taxon>
    </lineage>
</organism>
<feature type="domain" description="Response regulatory" evidence="17">
    <location>
        <begin position="1013"/>
        <end position="1129"/>
    </location>
</feature>
<dbReference type="Pfam" id="PF00512">
    <property type="entry name" value="HisKA"/>
    <property type="match status" value="1"/>
</dbReference>
<dbReference type="SMART" id="SM00387">
    <property type="entry name" value="HATPase_c"/>
    <property type="match status" value="1"/>
</dbReference>
<evidence type="ECO:0000256" key="15">
    <source>
        <dbReference type="SAM" id="Phobius"/>
    </source>
</evidence>
<keyword evidence="7 15" id="KW-0812">Transmembrane</keyword>
<dbReference type="SMART" id="SM00388">
    <property type="entry name" value="HisKA"/>
    <property type="match status" value="1"/>
</dbReference>
<evidence type="ECO:0000256" key="12">
    <source>
        <dbReference type="ARBA" id="ARBA00023012"/>
    </source>
</evidence>
<dbReference type="InterPro" id="IPR011006">
    <property type="entry name" value="CheY-like_superfamily"/>
</dbReference>
<keyword evidence="8" id="KW-0547">Nucleotide-binding</keyword>
<dbReference type="CDD" id="cd00082">
    <property type="entry name" value="HisKA"/>
    <property type="match status" value="1"/>
</dbReference>
<evidence type="ECO:0000313" key="20">
    <source>
        <dbReference type="EMBL" id="SHG04364.1"/>
    </source>
</evidence>
<dbReference type="PROSITE" id="PS50110">
    <property type="entry name" value="RESPONSE_REGULATORY"/>
    <property type="match status" value="1"/>
</dbReference>
<comment type="catalytic activity">
    <reaction evidence="1">
        <text>ATP + protein L-histidine = ADP + protein N-phospho-L-histidine.</text>
        <dbReference type="EC" id="2.7.13.3"/>
    </reaction>
</comment>
<feature type="domain" description="PAS" evidence="18">
    <location>
        <begin position="628"/>
        <end position="694"/>
    </location>
</feature>
<dbReference type="GO" id="GO:0005524">
    <property type="term" value="F:ATP binding"/>
    <property type="evidence" value="ECO:0007669"/>
    <property type="project" value="UniProtKB-KW"/>
</dbReference>
<dbReference type="GO" id="GO:0000155">
    <property type="term" value="F:phosphorelay sensor kinase activity"/>
    <property type="evidence" value="ECO:0007669"/>
    <property type="project" value="InterPro"/>
</dbReference>
<dbReference type="PROSITE" id="PS50112">
    <property type="entry name" value="PAS"/>
    <property type="match status" value="2"/>
</dbReference>
<feature type="domain" description="Histidine kinase" evidence="16">
    <location>
        <begin position="768"/>
        <end position="992"/>
    </location>
</feature>
<dbReference type="SUPFAM" id="SSF103190">
    <property type="entry name" value="Sensory domain-like"/>
    <property type="match status" value="1"/>
</dbReference>
<dbReference type="PANTHER" id="PTHR43065:SF46">
    <property type="entry name" value="C4-DICARBOXYLATE TRANSPORT SENSOR PROTEIN DCTB"/>
    <property type="match status" value="1"/>
</dbReference>
<dbReference type="InterPro" id="IPR036097">
    <property type="entry name" value="HisK_dim/P_sf"/>
</dbReference>
<comment type="subcellular location">
    <subcellularLocation>
        <location evidence="2">Cell membrane</location>
        <topology evidence="2">Multi-pass membrane protein</topology>
    </subcellularLocation>
</comment>
<dbReference type="GO" id="GO:0005886">
    <property type="term" value="C:plasma membrane"/>
    <property type="evidence" value="ECO:0007669"/>
    <property type="project" value="UniProtKB-SubCell"/>
</dbReference>
<keyword evidence="6" id="KW-0808">Transferase</keyword>
<accession>A0A1M5GKV0</accession>
<dbReference type="PROSITE" id="PS50113">
    <property type="entry name" value="PAC"/>
    <property type="match status" value="2"/>
</dbReference>
<keyword evidence="12" id="KW-0902">Two-component regulatory system</keyword>
<feature type="modified residue" description="4-aspartylphosphate" evidence="14">
    <location>
        <position position="1064"/>
    </location>
</feature>
<dbReference type="InterPro" id="IPR004358">
    <property type="entry name" value="Sig_transdc_His_kin-like_C"/>
</dbReference>
<dbReference type="Pfam" id="PF02743">
    <property type="entry name" value="dCache_1"/>
    <property type="match status" value="1"/>
</dbReference>